<reference evidence="2 3" key="1">
    <citation type="submission" date="2011-10" db="EMBL/GenBank/DDBJ databases">
        <title>The Genome Sequence of Lachnospiraceae bacterium ACC2.</title>
        <authorList>
            <consortium name="The Broad Institute Genome Sequencing Platform"/>
            <person name="Earl A."/>
            <person name="Ward D."/>
            <person name="Feldgarden M."/>
            <person name="Gevers D."/>
            <person name="Sizova M."/>
            <person name="Hazen A."/>
            <person name="Epstein S."/>
            <person name="Young S.K."/>
            <person name="Zeng Q."/>
            <person name="Gargeya S."/>
            <person name="Fitzgerald M."/>
            <person name="Haas B."/>
            <person name="Abouelleil A."/>
            <person name="Alvarado L."/>
            <person name="Arachchi H.M."/>
            <person name="Berlin A."/>
            <person name="Brown A."/>
            <person name="Chapman S.B."/>
            <person name="Chen Z."/>
            <person name="Dunbar C."/>
            <person name="Freedman E."/>
            <person name="Gearin G."/>
            <person name="Goldberg J."/>
            <person name="Griggs A."/>
            <person name="Gujja S."/>
            <person name="Heiman D."/>
            <person name="Howarth C."/>
            <person name="Larson L."/>
            <person name="Lui A."/>
            <person name="MacDonald P.J.P."/>
            <person name="Montmayeur A."/>
            <person name="Murphy C."/>
            <person name="Neiman D."/>
            <person name="Pearson M."/>
            <person name="Priest M."/>
            <person name="Roberts A."/>
            <person name="Saif S."/>
            <person name="Shea T."/>
            <person name="Shenoy N."/>
            <person name="Sisk P."/>
            <person name="Stolte C."/>
            <person name="Sykes S."/>
            <person name="Wortman J."/>
            <person name="Nusbaum C."/>
            <person name="Birren B."/>
        </authorList>
    </citation>
    <scope>NUCLEOTIDE SEQUENCE [LARGE SCALE GENOMIC DNA]</scope>
    <source>
        <strain evidence="2 3">ACC2</strain>
    </source>
</reference>
<dbReference type="Pfam" id="PF09527">
    <property type="entry name" value="ATPase_gene1"/>
    <property type="match status" value="1"/>
</dbReference>
<dbReference type="GeneID" id="86939932"/>
<gene>
    <name evidence="2" type="ORF">HMPREF9623_00133</name>
</gene>
<feature type="transmembrane region" description="Helical" evidence="1">
    <location>
        <begin position="12"/>
        <end position="37"/>
    </location>
</feature>
<dbReference type="EMBL" id="AGEL01000003">
    <property type="protein sequence ID" value="EHO17949.1"/>
    <property type="molecule type" value="Genomic_DNA"/>
</dbReference>
<dbReference type="InterPro" id="IPR032820">
    <property type="entry name" value="ATPase_put"/>
</dbReference>
<keyword evidence="1" id="KW-1133">Transmembrane helix</keyword>
<dbReference type="AlphaFoldDB" id="A0A930D921"/>
<name>A0A930D921_9FIRM</name>
<proteinExistence type="predicted"/>
<organism evidence="2 3">
    <name type="scientific">Stomatobaculum longum</name>
    <dbReference type="NCBI Taxonomy" id="796942"/>
    <lineage>
        <taxon>Bacteria</taxon>
        <taxon>Bacillati</taxon>
        <taxon>Bacillota</taxon>
        <taxon>Clostridia</taxon>
        <taxon>Lachnospirales</taxon>
        <taxon>Lachnospiraceae</taxon>
        <taxon>Stomatobaculum</taxon>
    </lineage>
</organism>
<keyword evidence="3" id="KW-1185">Reference proteome</keyword>
<keyword evidence="1" id="KW-0812">Transmembrane</keyword>
<feature type="transmembrane region" description="Helical" evidence="1">
    <location>
        <begin position="43"/>
        <end position="65"/>
    </location>
</feature>
<protein>
    <recommendedName>
        <fullName evidence="4">F0F1-ATPase subunit</fullName>
    </recommendedName>
</protein>
<keyword evidence="1" id="KW-0472">Membrane</keyword>
<accession>A0A930D921</accession>
<comment type="caution">
    <text evidence="2">The sequence shown here is derived from an EMBL/GenBank/DDBJ whole genome shotgun (WGS) entry which is preliminary data.</text>
</comment>
<evidence type="ECO:0000313" key="3">
    <source>
        <dbReference type="Proteomes" id="UP000018466"/>
    </source>
</evidence>
<evidence type="ECO:0000256" key="1">
    <source>
        <dbReference type="SAM" id="Phobius"/>
    </source>
</evidence>
<evidence type="ECO:0008006" key="4">
    <source>
        <dbReference type="Google" id="ProtNLM"/>
    </source>
</evidence>
<dbReference type="Proteomes" id="UP000018466">
    <property type="component" value="Unassembled WGS sequence"/>
</dbReference>
<sequence>MRHRSEIMQNLLLLSQFGLSLAAPLLLCLFFCHYLVARWQVGAWVYIPGFFFGLGGSFTTAWKLYRRECERTEQEEKEKETRIASNDHR</sequence>
<evidence type="ECO:0000313" key="2">
    <source>
        <dbReference type="EMBL" id="EHO17949.1"/>
    </source>
</evidence>
<dbReference type="RefSeq" id="WP_009531968.1">
    <property type="nucleotide sequence ID" value="NZ_CAJPPX010000016.1"/>
</dbReference>